<evidence type="ECO:0000259" key="1">
    <source>
        <dbReference type="Pfam" id="PF04136"/>
    </source>
</evidence>
<evidence type="ECO:0000313" key="3">
    <source>
        <dbReference type="Proteomes" id="UP000009138"/>
    </source>
</evidence>
<dbReference type="Proteomes" id="UP000009138">
    <property type="component" value="Unassembled WGS sequence"/>
</dbReference>
<protein>
    <recommendedName>
        <fullName evidence="1">Conserved oligomeric Golgi complex subunit 3 N-terminal domain-containing protein</fullName>
    </recommendedName>
</protein>
<dbReference type="GeneID" id="93619010"/>
<dbReference type="STRING" id="246409.I1CFV4"/>
<dbReference type="Pfam" id="PF04136">
    <property type="entry name" value="COG3_N"/>
    <property type="match status" value="1"/>
</dbReference>
<dbReference type="GO" id="GO:0007030">
    <property type="term" value="P:Golgi organization"/>
    <property type="evidence" value="ECO:0007669"/>
    <property type="project" value="TreeGrafter"/>
</dbReference>
<dbReference type="InterPro" id="IPR048320">
    <property type="entry name" value="COG3_N"/>
</dbReference>
<feature type="domain" description="Conserved oligomeric Golgi complex subunit 3 N-terminal" evidence="1">
    <location>
        <begin position="70"/>
        <end position="212"/>
    </location>
</feature>
<dbReference type="PANTHER" id="PTHR13302:SF8">
    <property type="entry name" value="CONSERVED OLIGOMERIC GOLGI COMPLEX SUBUNIT 3"/>
    <property type="match status" value="1"/>
</dbReference>
<accession>I1CFV4</accession>
<dbReference type="OrthoDB" id="296793at2759"/>
<keyword evidence="3" id="KW-1185">Reference proteome</keyword>
<evidence type="ECO:0000313" key="2">
    <source>
        <dbReference type="EMBL" id="EIE87334.1"/>
    </source>
</evidence>
<dbReference type="InParanoid" id="I1CFV4"/>
<dbReference type="EMBL" id="CH476741">
    <property type="protein sequence ID" value="EIE87334.1"/>
    <property type="molecule type" value="Genomic_DNA"/>
</dbReference>
<dbReference type="PANTHER" id="PTHR13302">
    <property type="entry name" value="CONSERVED OLIGOMERIC GOLGI COMPLEX COMPONENT 3"/>
    <property type="match status" value="1"/>
</dbReference>
<dbReference type="GO" id="GO:0005801">
    <property type="term" value="C:cis-Golgi network"/>
    <property type="evidence" value="ECO:0007669"/>
    <property type="project" value="InterPro"/>
</dbReference>
<dbReference type="VEuPathDB" id="FungiDB:RO3G_12045"/>
<sequence length="224" mass="26341">MMFVTHPVKYVNKWTHSPIHTPPLKRNLSTADLLSSPQPTKDTIETLQSFHDWFAVLEQEMDQGDVYRDHLQKVVRYRDACDHFLACLGETKEVLEKVEGDYGWVLEKTRMVQAEPILKHQLQLTRLVDGLTDRLNYFNPLENVARLLNSSKENVYLDPAFIPVLSQLDQCIAYMNEHAHYRDAELYLIRFRQYMTRGMTLIKMYAVSTLKHLGQEIYKQLKVR</sequence>
<proteinExistence type="predicted"/>
<reference evidence="2 3" key="1">
    <citation type="journal article" date="2009" name="PLoS Genet.">
        <title>Genomic analysis of the basal lineage fungus Rhizopus oryzae reveals a whole-genome duplication.</title>
        <authorList>
            <person name="Ma L.-J."/>
            <person name="Ibrahim A.S."/>
            <person name="Skory C."/>
            <person name="Grabherr M.G."/>
            <person name="Burger G."/>
            <person name="Butler M."/>
            <person name="Elias M."/>
            <person name="Idnurm A."/>
            <person name="Lang B.F."/>
            <person name="Sone T."/>
            <person name="Abe A."/>
            <person name="Calvo S.E."/>
            <person name="Corrochano L.M."/>
            <person name="Engels R."/>
            <person name="Fu J."/>
            <person name="Hansberg W."/>
            <person name="Kim J.-M."/>
            <person name="Kodira C.D."/>
            <person name="Koehrsen M.J."/>
            <person name="Liu B."/>
            <person name="Miranda-Saavedra D."/>
            <person name="O'Leary S."/>
            <person name="Ortiz-Castellanos L."/>
            <person name="Poulter R."/>
            <person name="Rodriguez-Romero J."/>
            <person name="Ruiz-Herrera J."/>
            <person name="Shen Y.-Q."/>
            <person name="Zeng Q."/>
            <person name="Galagan J."/>
            <person name="Birren B.W."/>
            <person name="Cuomo C.A."/>
            <person name="Wickes B.L."/>
        </authorList>
    </citation>
    <scope>NUCLEOTIDE SEQUENCE [LARGE SCALE GENOMIC DNA]</scope>
    <source>
        <strain evidence="3">RA 99-880 / ATCC MYA-4621 / FGSC 9543 / NRRL 43880</strain>
    </source>
</reference>
<name>I1CFV4_RHIO9</name>
<gene>
    <name evidence="2" type="ORF">RO3G_12045</name>
</gene>
<dbReference type="GO" id="GO:0006891">
    <property type="term" value="P:intra-Golgi vesicle-mediated transport"/>
    <property type="evidence" value="ECO:0007669"/>
    <property type="project" value="TreeGrafter"/>
</dbReference>
<dbReference type="GO" id="GO:0006886">
    <property type="term" value="P:intracellular protein transport"/>
    <property type="evidence" value="ECO:0007669"/>
    <property type="project" value="InterPro"/>
</dbReference>
<dbReference type="OMA" id="ANLVHEY"/>
<dbReference type="eggNOG" id="KOG2604">
    <property type="taxonomic scope" value="Eukaryota"/>
</dbReference>
<dbReference type="AlphaFoldDB" id="I1CFV4"/>
<organism evidence="2 3">
    <name type="scientific">Rhizopus delemar (strain RA 99-880 / ATCC MYA-4621 / FGSC 9543 / NRRL 43880)</name>
    <name type="common">Mucormycosis agent</name>
    <name type="synonym">Rhizopus arrhizus var. delemar</name>
    <dbReference type="NCBI Taxonomy" id="246409"/>
    <lineage>
        <taxon>Eukaryota</taxon>
        <taxon>Fungi</taxon>
        <taxon>Fungi incertae sedis</taxon>
        <taxon>Mucoromycota</taxon>
        <taxon>Mucoromycotina</taxon>
        <taxon>Mucoromycetes</taxon>
        <taxon>Mucorales</taxon>
        <taxon>Mucorineae</taxon>
        <taxon>Rhizopodaceae</taxon>
        <taxon>Rhizopus</taxon>
    </lineage>
</organism>
<dbReference type="InterPro" id="IPR007265">
    <property type="entry name" value="COG_su3"/>
</dbReference>
<dbReference type="GO" id="GO:0017119">
    <property type="term" value="C:Golgi transport complex"/>
    <property type="evidence" value="ECO:0007669"/>
    <property type="project" value="TreeGrafter"/>
</dbReference>
<dbReference type="RefSeq" id="XP_067522730.1">
    <property type="nucleotide sequence ID" value="XM_067666629.1"/>
</dbReference>
<dbReference type="GO" id="GO:0016020">
    <property type="term" value="C:membrane"/>
    <property type="evidence" value="ECO:0007669"/>
    <property type="project" value="InterPro"/>
</dbReference>